<dbReference type="Pfam" id="PF09967">
    <property type="entry name" value="DUF2201"/>
    <property type="match status" value="1"/>
</dbReference>
<name>A0ABS8DIQ7_9FIRM</name>
<dbReference type="Proteomes" id="UP001299546">
    <property type="component" value="Unassembled WGS sequence"/>
</dbReference>
<dbReference type="PANTHER" id="PTHR38730">
    <property type="entry name" value="SLL7028 PROTEIN"/>
    <property type="match status" value="1"/>
</dbReference>
<dbReference type="InterPro" id="IPR018698">
    <property type="entry name" value="VWA-like_dom"/>
</dbReference>
<comment type="caution">
    <text evidence="2">The sequence shown here is derived from an EMBL/GenBank/DDBJ whole genome shotgun (WGS) entry which is preliminary data.</text>
</comment>
<protein>
    <submittedName>
        <fullName evidence="2">VWA-like domain-containing protein</fullName>
    </submittedName>
</protein>
<dbReference type="CDD" id="cd00198">
    <property type="entry name" value="vWFA"/>
    <property type="match status" value="1"/>
</dbReference>
<dbReference type="InterPro" id="IPR025154">
    <property type="entry name" value="Put_metallopeptidase_dom"/>
</dbReference>
<dbReference type="RefSeq" id="WP_066732726.1">
    <property type="nucleotide sequence ID" value="NZ_JAJCIQ010000010.1"/>
</dbReference>
<gene>
    <name evidence="2" type="ORF">LIZ65_13625</name>
</gene>
<evidence type="ECO:0000313" key="3">
    <source>
        <dbReference type="Proteomes" id="UP001299546"/>
    </source>
</evidence>
<evidence type="ECO:0000313" key="2">
    <source>
        <dbReference type="EMBL" id="MCB7388323.1"/>
    </source>
</evidence>
<dbReference type="InterPro" id="IPR036465">
    <property type="entry name" value="vWFA_dom_sf"/>
</dbReference>
<dbReference type="PROSITE" id="PS50234">
    <property type="entry name" value="VWFA"/>
    <property type="match status" value="1"/>
</dbReference>
<dbReference type="PANTHER" id="PTHR38730:SF1">
    <property type="entry name" value="SLL7028 PROTEIN"/>
    <property type="match status" value="1"/>
</dbReference>
<reference evidence="2 3" key="1">
    <citation type="submission" date="2021-10" db="EMBL/GenBank/DDBJ databases">
        <title>Collection of gut derived symbiotic bacterial strains cultured from healthy donors.</title>
        <authorList>
            <person name="Lin H."/>
            <person name="Littmann E."/>
            <person name="Kohout C."/>
            <person name="Pamer E.G."/>
        </authorList>
    </citation>
    <scope>NUCLEOTIDE SEQUENCE [LARGE SCALE GENOMIC DNA]</scope>
    <source>
        <strain evidence="2 3">DFI.1.165</strain>
    </source>
</reference>
<proteinExistence type="predicted"/>
<dbReference type="SUPFAM" id="SSF53300">
    <property type="entry name" value="vWA-like"/>
    <property type="match status" value="1"/>
</dbReference>
<evidence type="ECO:0000259" key="1">
    <source>
        <dbReference type="PROSITE" id="PS50234"/>
    </source>
</evidence>
<dbReference type="InterPro" id="IPR002035">
    <property type="entry name" value="VWF_A"/>
</dbReference>
<dbReference type="EMBL" id="JAJCIS010000010">
    <property type="protein sequence ID" value="MCB7388323.1"/>
    <property type="molecule type" value="Genomic_DNA"/>
</dbReference>
<organism evidence="2 3">
    <name type="scientific">Bariatricus massiliensis</name>
    <dbReference type="NCBI Taxonomy" id="1745713"/>
    <lineage>
        <taxon>Bacteria</taxon>
        <taxon>Bacillati</taxon>
        <taxon>Bacillota</taxon>
        <taxon>Clostridia</taxon>
        <taxon>Lachnospirales</taxon>
        <taxon>Lachnospiraceae</taxon>
        <taxon>Bariatricus</taxon>
    </lineage>
</organism>
<dbReference type="Gene3D" id="3.40.50.410">
    <property type="entry name" value="von Willebrand factor, type A domain"/>
    <property type="match status" value="1"/>
</dbReference>
<feature type="domain" description="VWFA" evidence="1">
    <location>
        <begin position="267"/>
        <end position="418"/>
    </location>
</feature>
<keyword evidence="3" id="KW-1185">Reference proteome</keyword>
<sequence>MLARNELYLRMRFMDVALSSFAYVRDDSVDLAATDGFCIYYRPSQLGGLFRESRVKVNRLYLHMVLHCLFRHMLRRNGREESRWNLACDITVESVIDEWSLSSIRSPQSWLRQKTYRRLKEGNPVLTAERVYRALEAWELAEREFLALSGEFVVDDHKYWAKDEEKDKKSELNQKWQDISEEMQTDMETFSQEASSSTGHFLKQVQVENADRYDYRKFLRKFAVLKEEMSVDEDTFDYVFYTYGLQLYGNMPLVEPQEWKEVSKVEDFVIVIDTSMSCSGDLVKKFLEETYSILRENESFFQKVNIHILQCDEEVQMDRKITNQRELKEYMDNLELVGEGGTDFRPAFAYINSLIEAGQFSRLKGVIYFTDGQGVFPAQKPAYETAFVFMRENYEEVDVPPWAMKLIIEEEEIERYGH</sequence>
<accession>A0ABS8DIQ7</accession>
<dbReference type="Pfam" id="PF13203">
    <property type="entry name" value="DUF2201_N"/>
    <property type="match status" value="1"/>
</dbReference>